<feature type="domain" description="C2H2-type" evidence="1">
    <location>
        <begin position="53"/>
        <end position="76"/>
    </location>
</feature>
<dbReference type="SUPFAM" id="SSF57667">
    <property type="entry name" value="beta-beta-alpha zinc fingers"/>
    <property type="match status" value="1"/>
</dbReference>
<reference evidence="2" key="1">
    <citation type="journal article" date="2020" name="Nature">
        <title>Giant virus diversity and host interactions through global metagenomics.</title>
        <authorList>
            <person name="Schulz F."/>
            <person name="Roux S."/>
            <person name="Paez-Espino D."/>
            <person name="Jungbluth S."/>
            <person name="Walsh D.A."/>
            <person name="Denef V.J."/>
            <person name="McMahon K.D."/>
            <person name="Konstantinidis K.T."/>
            <person name="Eloe-Fadrosh E.A."/>
            <person name="Kyrpides N.C."/>
            <person name="Woyke T."/>
        </authorList>
    </citation>
    <scope>NUCLEOTIDE SEQUENCE</scope>
    <source>
        <strain evidence="2">GVMAG-M-3300023184-178</strain>
    </source>
</reference>
<dbReference type="InterPro" id="IPR036236">
    <property type="entry name" value="Znf_C2H2_sf"/>
</dbReference>
<sequence>MDNEIENTNEIKYNCECCNYKCLYPAHWKQHIESEKHKNQGKRKTRSDKVLEPKCKHCEYKTNNLTCMKVHNLTQHSSKEERKINFKYYCDKCDFGTYADILFTRHNETKKHNE</sequence>
<evidence type="ECO:0000259" key="1">
    <source>
        <dbReference type="SMART" id="SM00355"/>
    </source>
</evidence>
<accession>A0A6C0HX32</accession>
<evidence type="ECO:0000313" key="2">
    <source>
        <dbReference type="EMBL" id="QHT84777.1"/>
    </source>
</evidence>
<dbReference type="EMBL" id="MN740028">
    <property type="protein sequence ID" value="QHT84777.1"/>
    <property type="molecule type" value="Genomic_DNA"/>
</dbReference>
<proteinExistence type="predicted"/>
<protein>
    <recommendedName>
        <fullName evidence="1">C2H2-type domain-containing protein</fullName>
    </recommendedName>
</protein>
<dbReference type="InterPro" id="IPR013087">
    <property type="entry name" value="Znf_C2H2_type"/>
</dbReference>
<feature type="domain" description="C2H2-type" evidence="1">
    <location>
        <begin position="88"/>
        <end position="112"/>
    </location>
</feature>
<feature type="domain" description="C2H2-type" evidence="1">
    <location>
        <begin position="13"/>
        <end position="37"/>
    </location>
</feature>
<organism evidence="2">
    <name type="scientific">viral metagenome</name>
    <dbReference type="NCBI Taxonomy" id="1070528"/>
    <lineage>
        <taxon>unclassified sequences</taxon>
        <taxon>metagenomes</taxon>
        <taxon>organismal metagenomes</taxon>
    </lineage>
</organism>
<name>A0A6C0HX32_9ZZZZ</name>
<dbReference type="SMART" id="SM00355">
    <property type="entry name" value="ZnF_C2H2"/>
    <property type="match status" value="3"/>
</dbReference>
<dbReference type="AlphaFoldDB" id="A0A6C0HX32"/>